<evidence type="ECO:0000256" key="10">
    <source>
        <dbReference type="SAM" id="Phobius"/>
    </source>
</evidence>
<feature type="domain" description="Histidine kinase" evidence="11">
    <location>
        <begin position="231"/>
        <end position="470"/>
    </location>
</feature>
<feature type="transmembrane region" description="Helical" evidence="10">
    <location>
        <begin position="600"/>
        <end position="619"/>
    </location>
</feature>
<keyword evidence="4" id="KW-0808">Transferase</keyword>
<comment type="catalytic activity">
    <reaction evidence="1">
        <text>ATP + protein L-histidine = ADP + protein N-phospho-L-histidine.</text>
        <dbReference type="EC" id="2.7.13.3"/>
    </reaction>
</comment>
<sequence>MTKTARSGDPGRLTSDYLDPRMDRRLQGLLAEIAEASRLRRITGIFILFCVFVAAAAASEIGVHNRSAVPALVGCLALVATWFWARRSWKTRYRLAAHICIGFETAILWVSFVIFTDVQAAISGLHVIFIVAAVWLLLGKRIAVIYALVNIGVYFLSFFVPVVAPNAFGPPAVSIVATALVGGAGVAAVWAIDRQYRAAEEFTVVSSFEENAADRLNSQYRLAETGRRTAALGHEIGPMLVELKDIAERASRFAGQLAQTEREGEPRDFVEDLEIGWETIQRHSARACAVAQTMTRFDIDRDGPVADELVDVGSLIQEQAQVLAAGFNVVGSARVAIVTEVGDLASTLVVGRYGALAEMLQNLITNATDSVQEMAGRSDDEFHGRVCVRGRVSGSDVEIEVIDNGIGVDPSKVEAYFEPFFTTKPPTSGRAGLGLLTASSTLAELGGDLRLEPVTGHGGAVATATLPVAVSTAEPSRSKPAETLQHAPSPAVTPAEFPDSLVTRETYCTDRYRVATVLTILTLTIVGFGLAYGQKIWIVILAILVAVSVASWAWFEKNPRARFGIASRVVSYSVGVGAIVLAVTRGTVDFPLISALRNDYPPIGMLVIAFAVGYGFAGLRLSLEVAVPTAIIAFVGLVAIDPFALEPITLDPSLLAAGSVLLLAVLAALVLIPNTFSLALEKMRRSRSLLQKLRQERIETSKAETAAALGRVSNGVLHEVANPLNFIQNFAHAILDSFSEYDVDRTLYRGECDLYQAAGRTHQLSRDISGQLDSLRWSASNDDLSSHGRASEQRRERLVH</sequence>
<dbReference type="SMART" id="SM00387">
    <property type="entry name" value="HATPase_c"/>
    <property type="match status" value="1"/>
</dbReference>
<keyword evidence="10" id="KW-0812">Transmembrane</keyword>
<feature type="transmembrane region" description="Helical" evidence="10">
    <location>
        <begin position="170"/>
        <end position="192"/>
    </location>
</feature>
<evidence type="ECO:0000256" key="9">
    <source>
        <dbReference type="SAM" id="MobiDB-lite"/>
    </source>
</evidence>
<feature type="compositionally biased region" description="Basic and acidic residues" evidence="9">
    <location>
        <begin position="784"/>
        <end position="800"/>
    </location>
</feature>
<dbReference type="Gene3D" id="1.10.287.130">
    <property type="match status" value="1"/>
</dbReference>
<evidence type="ECO:0000313" key="13">
    <source>
        <dbReference type="Proteomes" id="UP000682202"/>
    </source>
</evidence>
<keyword evidence="5" id="KW-0547">Nucleotide-binding</keyword>
<proteinExistence type="predicted"/>
<dbReference type="PRINTS" id="PR00344">
    <property type="entry name" value="BCTRLSENSOR"/>
</dbReference>
<feature type="transmembrane region" description="Helical" evidence="10">
    <location>
        <begin position="626"/>
        <end position="645"/>
    </location>
</feature>
<feature type="transmembrane region" description="Helical" evidence="10">
    <location>
        <begin position="145"/>
        <end position="164"/>
    </location>
</feature>
<dbReference type="Proteomes" id="UP000682202">
    <property type="component" value="Chromosome"/>
</dbReference>
<evidence type="ECO:0000256" key="2">
    <source>
        <dbReference type="ARBA" id="ARBA00012438"/>
    </source>
</evidence>
<dbReference type="Gene3D" id="3.30.565.10">
    <property type="entry name" value="Histidine kinase-like ATPase, C-terminal domain"/>
    <property type="match status" value="1"/>
</dbReference>
<reference evidence="12" key="1">
    <citation type="submission" date="2019-12" db="EMBL/GenBank/DDBJ databases">
        <title>Mycobacterium spongiae sp. nov.</title>
        <authorList>
            <person name="Stinear T."/>
        </authorList>
    </citation>
    <scope>NUCLEOTIDE SEQUENCE</scope>
    <source>
        <strain evidence="12">FSD4b-SM</strain>
    </source>
</reference>
<feature type="transmembrane region" description="Helical" evidence="10">
    <location>
        <begin position="121"/>
        <end position="138"/>
    </location>
</feature>
<gene>
    <name evidence="12" type="ORF">F6B93_18135</name>
</gene>
<dbReference type="KEGG" id="mspg:F6B93_18135"/>
<feature type="region of interest" description="Disordered" evidence="9">
    <location>
        <begin position="780"/>
        <end position="800"/>
    </location>
</feature>
<feature type="transmembrane region" description="Helical" evidence="10">
    <location>
        <begin position="657"/>
        <end position="680"/>
    </location>
</feature>
<dbReference type="EMBL" id="CP046600">
    <property type="protein sequence ID" value="QUR68736.1"/>
    <property type="molecule type" value="Genomic_DNA"/>
</dbReference>
<dbReference type="GO" id="GO:0000160">
    <property type="term" value="P:phosphorelay signal transduction system"/>
    <property type="evidence" value="ECO:0007669"/>
    <property type="project" value="UniProtKB-KW"/>
</dbReference>
<dbReference type="InterPro" id="IPR036890">
    <property type="entry name" value="HATPase_C_sf"/>
</dbReference>
<evidence type="ECO:0000256" key="5">
    <source>
        <dbReference type="ARBA" id="ARBA00022741"/>
    </source>
</evidence>
<dbReference type="Pfam" id="PF02518">
    <property type="entry name" value="HATPase_c"/>
    <property type="match status" value="1"/>
</dbReference>
<dbReference type="PROSITE" id="PS50109">
    <property type="entry name" value="HIS_KIN"/>
    <property type="match status" value="1"/>
</dbReference>
<protein>
    <recommendedName>
        <fullName evidence="2">histidine kinase</fullName>
        <ecNumber evidence="2">2.7.13.3</ecNumber>
    </recommendedName>
</protein>
<organism evidence="12 13">
    <name type="scientific">Mycobacterium spongiae</name>
    <dbReference type="NCBI Taxonomy" id="886343"/>
    <lineage>
        <taxon>Bacteria</taxon>
        <taxon>Bacillati</taxon>
        <taxon>Actinomycetota</taxon>
        <taxon>Actinomycetes</taxon>
        <taxon>Mycobacteriales</taxon>
        <taxon>Mycobacteriaceae</taxon>
        <taxon>Mycobacterium</taxon>
    </lineage>
</organism>
<dbReference type="AlphaFoldDB" id="A0A975JZS9"/>
<feature type="transmembrane region" description="Helical" evidence="10">
    <location>
        <begin position="536"/>
        <end position="555"/>
    </location>
</feature>
<dbReference type="InterPro" id="IPR005467">
    <property type="entry name" value="His_kinase_dom"/>
</dbReference>
<keyword evidence="8" id="KW-0902">Two-component regulatory system</keyword>
<name>A0A975JZS9_9MYCO</name>
<evidence type="ECO:0000256" key="6">
    <source>
        <dbReference type="ARBA" id="ARBA00022777"/>
    </source>
</evidence>
<accession>A0A975JZS9</accession>
<keyword evidence="13" id="KW-1185">Reference proteome</keyword>
<evidence type="ECO:0000256" key="7">
    <source>
        <dbReference type="ARBA" id="ARBA00022840"/>
    </source>
</evidence>
<feature type="transmembrane region" description="Helical" evidence="10">
    <location>
        <begin position="42"/>
        <end position="61"/>
    </location>
</feature>
<dbReference type="EC" id="2.7.13.3" evidence="2"/>
<dbReference type="GO" id="GO:0005524">
    <property type="term" value="F:ATP binding"/>
    <property type="evidence" value="ECO:0007669"/>
    <property type="project" value="UniProtKB-KW"/>
</dbReference>
<dbReference type="SUPFAM" id="SSF55874">
    <property type="entry name" value="ATPase domain of HSP90 chaperone/DNA topoisomerase II/histidine kinase"/>
    <property type="match status" value="1"/>
</dbReference>
<keyword evidence="7" id="KW-0067">ATP-binding</keyword>
<keyword evidence="10" id="KW-0472">Membrane</keyword>
<dbReference type="InterPro" id="IPR003594">
    <property type="entry name" value="HATPase_dom"/>
</dbReference>
<evidence type="ECO:0000256" key="8">
    <source>
        <dbReference type="ARBA" id="ARBA00023012"/>
    </source>
</evidence>
<keyword evidence="10" id="KW-1133">Transmembrane helix</keyword>
<keyword evidence="3" id="KW-0597">Phosphoprotein</keyword>
<evidence type="ECO:0000256" key="1">
    <source>
        <dbReference type="ARBA" id="ARBA00000085"/>
    </source>
</evidence>
<dbReference type="GO" id="GO:0004673">
    <property type="term" value="F:protein histidine kinase activity"/>
    <property type="evidence" value="ECO:0007669"/>
    <property type="project" value="UniProtKB-EC"/>
</dbReference>
<dbReference type="PANTHER" id="PTHR43065">
    <property type="entry name" value="SENSOR HISTIDINE KINASE"/>
    <property type="match status" value="1"/>
</dbReference>
<evidence type="ECO:0000313" key="12">
    <source>
        <dbReference type="EMBL" id="QUR68736.1"/>
    </source>
</evidence>
<evidence type="ECO:0000256" key="4">
    <source>
        <dbReference type="ARBA" id="ARBA00022679"/>
    </source>
</evidence>
<evidence type="ECO:0000256" key="3">
    <source>
        <dbReference type="ARBA" id="ARBA00022553"/>
    </source>
</evidence>
<dbReference type="InterPro" id="IPR004358">
    <property type="entry name" value="Sig_transdc_His_kin-like_C"/>
</dbReference>
<keyword evidence="6" id="KW-0418">Kinase</keyword>
<evidence type="ECO:0000259" key="11">
    <source>
        <dbReference type="PROSITE" id="PS50109"/>
    </source>
</evidence>
<feature type="transmembrane region" description="Helical" evidence="10">
    <location>
        <begin position="97"/>
        <end position="115"/>
    </location>
</feature>
<feature type="transmembrane region" description="Helical" evidence="10">
    <location>
        <begin position="567"/>
        <end position="588"/>
    </location>
</feature>
<dbReference type="PANTHER" id="PTHR43065:SF10">
    <property type="entry name" value="PEROXIDE STRESS-ACTIVATED HISTIDINE KINASE MAK3"/>
    <property type="match status" value="1"/>
</dbReference>
<feature type="transmembrane region" description="Helical" evidence="10">
    <location>
        <begin position="67"/>
        <end position="85"/>
    </location>
</feature>
<feature type="transmembrane region" description="Helical" evidence="10">
    <location>
        <begin position="512"/>
        <end position="530"/>
    </location>
</feature>